<reference evidence="3" key="1">
    <citation type="submission" date="2012-04" db="EMBL/GenBank/DDBJ databases">
        <title>Finished genome of Dactylococcopsis salina PCC 8305.</title>
        <authorList>
            <consortium name="US DOE Joint Genome Institute"/>
            <person name="Gugger M."/>
            <person name="Coursin T."/>
            <person name="Rippka R."/>
            <person name="Tandeau De Marsac N."/>
            <person name="Huntemann M."/>
            <person name="Wei C.-L."/>
            <person name="Han J."/>
            <person name="Detter J.C."/>
            <person name="Han C."/>
            <person name="Tapia R."/>
            <person name="Daligault H."/>
            <person name="Chen A."/>
            <person name="Krypides N."/>
            <person name="Mavromatis K."/>
            <person name="Markowitz V."/>
            <person name="Szeto E."/>
            <person name="Ivanova N."/>
            <person name="Ovchinnikova G."/>
            <person name="Pagani I."/>
            <person name="Pati A."/>
            <person name="Goodwin L."/>
            <person name="Peters L."/>
            <person name="Pitluck S."/>
            <person name="Woyke T."/>
            <person name="Kerfeld C."/>
        </authorList>
    </citation>
    <scope>NUCLEOTIDE SEQUENCE [LARGE SCALE GENOMIC DNA]</scope>
    <source>
        <strain evidence="3">PCC 8305</strain>
    </source>
</reference>
<feature type="transmembrane region" description="Helical" evidence="2">
    <location>
        <begin position="105"/>
        <end position="121"/>
    </location>
</feature>
<feature type="transmembrane region" description="Helical" evidence="2">
    <location>
        <begin position="156"/>
        <end position="176"/>
    </location>
</feature>
<evidence type="ECO:0000256" key="1">
    <source>
        <dbReference type="SAM" id="MobiDB-lite"/>
    </source>
</evidence>
<feature type="compositionally biased region" description="Polar residues" evidence="1">
    <location>
        <begin position="1"/>
        <end position="13"/>
    </location>
</feature>
<feature type="region of interest" description="Disordered" evidence="1">
    <location>
        <begin position="1"/>
        <end position="26"/>
    </location>
</feature>
<dbReference type="eggNOG" id="COG4241">
    <property type="taxonomic scope" value="Bacteria"/>
</dbReference>
<dbReference type="InterPro" id="IPR018710">
    <property type="entry name" value="DUF2232"/>
</dbReference>
<evidence type="ECO:0000313" key="4">
    <source>
        <dbReference type="Proteomes" id="UP000010482"/>
    </source>
</evidence>
<feature type="transmembrane region" description="Helical" evidence="2">
    <location>
        <begin position="208"/>
        <end position="237"/>
    </location>
</feature>
<dbReference type="HOGENOM" id="CLU_080696_0_0_3"/>
<dbReference type="Pfam" id="PF09991">
    <property type="entry name" value="DUF2232"/>
    <property type="match status" value="1"/>
</dbReference>
<proteinExistence type="predicted"/>
<dbReference type="KEGG" id="dsl:Dacsa_0419"/>
<evidence type="ECO:0000256" key="2">
    <source>
        <dbReference type="SAM" id="Phobius"/>
    </source>
</evidence>
<dbReference type="STRING" id="13035.Dacsa_0419"/>
<protein>
    <submittedName>
        <fullName evidence="3">Membrane protein (DUF2232)</fullName>
    </submittedName>
</protein>
<dbReference type="PANTHER" id="PTHR37185:SF3">
    <property type="entry name" value="MEMBRANE PROTEIN"/>
    <property type="match status" value="1"/>
</dbReference>
<feature type="transmembrane region" description="Helical" evidence="2">
    <location>
        <begin position="57"/>
        <end position="76"/>
    </location>
</feature>
<keyword evidence="2" id="KW-1133">Transmembrane helix</keyword>
<keyword evidence="2" id="KW-0812">Transmembrane</keyword>
<sequence>MIGTQSLMSNYTEDFDRGSSSDQEGEITSDVNWVDAGDEEKPASSPETVTFTVGSRAIVMVETAFLASAASLIWLINFYFPPGPLLRLLFPIPIALVYLRRGRRASGMSVITVGLLLSILMGPTRSILYVIPYGVMGLQLGAFWRRGFGWGQSVTIGAIIGTLGFFFRFWLLSIFLGEDLWVYVTSQMTQFLEWGFLQLGLLAQPSLWLVQAIALATIILNSIIYVFAVHLVSLLILNRLGNPIPSPPRWLQVILNTD</sequence>
<dbReference type="AlphaFoldDB" id="K9YRV3"/>
<evidence type="ECO:0000313" key="3">
    <source>
        <dbReference type="EMBL" id="AFZ49207.1"/>
    </source>
</evidence>
<accession>K9YRV3</accession>
<dbReference type="PANTHER" id="PTHR37185">
    <property type="entry name" value="MEMBRANE PROTEIN"/>
    <property type="match status" value="1"/>
</dbReference>
<keyword evidence="4" id="KW-1185">Reference proteome</keyword>
<dbReference type="PATRIC" id="fig|13035.3.peg.478"/>
<dbReference type="EMBL" id="CP003944">
    <property type="protein sequence ID" value="AFZ49207.1"/>
    <property type="molecule type" value="Genomic_DNA"/>
</dbReference>
<name>K9YRV3_DACS8</name>
<keyword evidence="2" id="KW-0472">Membrane</keyword>
<organism evidence="3 4">
    <name type="scientific">Dactylococcopsis salina (strain PCC 8305)</name>
    <name type="common">Myxobactron salinum</name>
    <dbReference type="NCBI Taxonomy" id="13035"/>
    <lineage>
        <taxon>Bacteria</taxon>
        <taxon>Bacillati</taxon>
        <taxon>Cyanobacteriota</taxon>
        <taxon>Cyanophyceae</taxon>
        <taxon>Nodosilineales</taxon>
        <taxon>Cymatolegaceae</taxon>
        <taxon>Dactylococcopsis</taxon>
    </lineage>
</organism>
<gene>
    <name evidence="3" type="ORF">Dacsa_0419</name>
</gene>
<dbReference type="Proteomes" id="UP000010482">
    <property type="component" value="Chromosome"/>
</dbReference>